<name>A0AAT9J9N0_9CAUD</name>
<keyword evidence="2" id="KW-0240">DNA-directed RNA polymerase</keyword>
<dbReference type="GO" id="GO:0006269">
    <property type="term" value="P:DNA replication, synthesis of primer"/>
    <property type="evidence" value="ECO:0007669"/>
    <property type="project" value="UniProtKB-KW"/>
</dbReference>
<evidence type="ECO:0000256" key="9">
    <source>
        <dbReference type="ARBA" id="ARBA00022833"/>
    </source>
</evidence>
<feature type="domain" description="Toprim" evidence="13">
    <location>
        <begin position="267"/>
        <end position="348"/>
    </location>
</feature>
<keyword evidence="6" id="KW-0235">DNA replication</keyword>
<evidence type="ECO:0000259" key="13">
    <source>
        <dbReference type="PROSITE" id="PS50880"/>
    </source>
</evidence>
<dbReference type="InterPro" id="IPR037068">
    <property type="entry name" value="DNA_primase_core_N_sf"/>
</dbReference>
<evidence type="ECO:0000256" key="10">
    <source>
        <dbReference type="ARBA" id="ARBA00022842"/>
    </source>
</evidence>
<dbReference type="Pfam" id="PF01807">
    <property type="entry name" value="Zn_ribbon_DnaG"/>
    <property type="match status" value="1"/>
</dbReference>
<dbReference type="Pfam" id="PF08275">
    <property type="entry name" value="DNAG_N"/>
    <property type="match status" value="1"/>
</dbReference>
<dbReference type="HAMAP" id="MF_00974">
    <property type="entry name" value="DNA_primase_DnaG"/>
    <property type="match status" value="1"/>
</dbReference>
<evidence type="ECO:0000256" key="4">
    <source>
        <dbReference type="ARBA" id="ARBA00022679"/>
    </source>
</evidence>
<dbReference type="Gene3D" id="3.90.580.10">
    <property type="entry name" value="Zinc finger, CHC2-type domain"/>
    <property type="match status" value="1"/>
</dbReference>
<dbReference type="InterPro" id="IPR030846">
    <property type="entry name" value="DnaG_bac"/>
</dbReference>
<dbReference type="SUPFAM" id="SSF57783">
    <property type="entry name" value="Zinc beta-ribbon"/>
    <property type="match status" value="1"/>
</dbReference>
<accession>A0AAT9J9N0</accession>
<dbReference type="SUPFAM" id="SSF56731">
    <property type="entry name" value="DNA primase core"/>
    <property type="match status" value="1"/>
</dbReference>
<dbReference type="GO" id="GO:0008270">
    <property type="term" value="F:zinc ion binding"/>
    <property type="evidence" value="ECO:0007669"/>
    <property type="project" value="UniProtKB-KW"/>
</dbReference>
<protein>
    <submittedName>
        <fullName evidence="14">DNA primase</fullName>
    </submittedName>
</protein>
<evidence type="ECO:0000256" key="5">
    <source>
        <dbReference type="ARBA" id="ARBA00022695"/>
    </source>
</evidence>
<evidence type="ECO:0000256" key="1">
    <source>
        <dbReference type="ARBA" id="ARBA00001947"/>
    </source>
</evidence>
<dbReference type="GO" id="GO:0003677">
    <property type="term" value="F:DNA binding"/>
    <property type="evidence" value="ECO:0007669"/>
    <property type="project" value="UniProtKB-KW"/>
</dbReference>
<dbReference type="InterPro" id="IPR036977">
    <property type="entry name" value="DNA_primase_Znf_CHC2"/>
</dbReference>
<dbReference type="FunFam" id="3.90.580.10:FF:000001">
    <property type="entry name" value="DNA primase"/>
    <property type="match status" value="1"/>
</dbReference>
<dbReference type="PANTHER" id="PTHR30313:SF2">
    <property type="entry name" value="DNA PRIMASE"/>
    <property type="match status" value="1"/>
</dbReference>
<sequence>MRTLKKNTNKMKAYIPEEVIEKVRSAFQIEKVIGEFIPLRRAGVNYKCNCPFHKDSNASFTVSPAKDMWKCFGCGEGGNVFTFVQKHEGITFPEAVRLLADRAGIRIPEPEMSDEERAQQRKRQSMEVALNFARDTYRGNIAEPEAEAFLATRGIPEEILNRYETGYAPAGRDSFLETARAYCHDDHVLMDAGLIGKNQYDKLYDRFQNRIVWPFHSPTGRIVGFTGRSIEENPTAKYLNSPDTPLFSKGKVLFGLWQAKKEIIRKETAYLVEGQFDVMRMASIGVENVVCGSGTALTEDQARLLLRFTENVTLIYDADAAGIKATRRNAGMLMSVGMNVRAIALPEGSDPDSYFRDMKQEDVQRVLSSARDIITYLWNKSDTDKQDALQQAQTIEGLTDLIAAVPNSVTAGQLIKTLAVLSKTSAEDIKESVQRKRKNRPAAEVPGTIDNGFVGLQELREMADGRRVTVELTWTAEDFAEGWGSKEVLLVCGRPSPSDLQDLRLIASSIRTRLDISIGEDLQEPDSVLTLRDMARSGFDITVIREEKRIDYEKDEDGEERSFMHSTLRELGWTEFVVGLYEGFGDSSETIRNTILRRCCEDISYADDTTRAANMARYAKMLGVTKGALQSIADPLIKMRKNEARMKSSAMEDEDGEPVLISMDELPEYVREDPELMKQYNRYEFFPLRNTKGTRNIGYMFKDKGRSGLVRVGNFWLAPLIHIKSDESQKNRRIVELSVANSAGKSFMEFVSKEMLTLNTFEAKMWERGGYCFSNGSQDRLRAIIYSMADRFRECTELSVLGHSDLGFFAFSNGLYHEVDGEYRFDSVDDIGLVEHNGEGYYLPTFSRIYLEKNDDTEADHQAKYLKFVPGKHADVTFSEWADLMNEVYKINDNGKWAIIYAIMCAFRSDIFAFDRLFTALFFVGPTNSGKSKIAYSTRAIYVPEEAPYFNLNLGTYPALASLLERYCNVPVMLDEYNDMDIQDVIFQSLKAAVYDGEGRQKRRSADSKDVETTKVNAPIILLGQETPQRDDNSLANRCVICDVPLRGEWTEEEKEIFNRLKGIEAQGLHHLLLQILDIRPKIRDNYRSTQQACVKELTAAVRGKLSNCEALPRVLNTVSIFLAVCRIVEQHTDLMLPFSYQEFFDIATDKVIKQVEALSNSNKVHIFFHLLPSLINEGKVMPGRDYKIEYPRGGSITVSKSGRVSETKPISAGTRLLFIKVSSIYPHYVRMAGREALSQSSLQKYMESMPQYVGRSNSTRFTWEETEERSRAAVQGTMPEHPQEDPINGGMMAPYSSPTDKMSVRVRVTKSDNTSCVIFDYNELFDSVEVDLARDLFPEEDTF</sequence>
<keyword evidence="10" id="KW-0460">Magnesium</keyword>
<keyword evidence="5" id="KW-0548">Nucleotidyltransferase</keyword>
<evidence type="ECO:0000256" key="6">
    <source>
        <dbReference type="ARBA" id="ARBA00022705"/>
    </source>
</evidence>
<reference evidence="14" key="1">
    <citation type="journal article" date="2023" name="Microbiome">
        <title>Phages are unrecognized players in the ecology of the oral pathogen Porphyromonas gingivalis.</title>
        <authorList>
            <person name="Matrishin C.B."/>
            <person name="Haase E.M."/>
            <person name="Dewhirst F.E."/>
            <person name="Mark Welch J.L."/>
            <person name="Miranda-Sanchez F."/>
            <person name="Chen T."/>
            <person name="MacFarland D.C."/>
            <person name="Kauffman K.M."/>
        </authorList>
    </citation>
    <scope>NUCLEOTIDE SEQUENCE</scope>
</reference>
<keyword evidence="7" id="KW-0479">Metal-binding</keyword>
<keyword evidence="3" id="KW-0639">Primosome</keyword>
<keyword evidence="11" id="KW-0238">DNA-binding</keyword>
<dbReference type="Gene3D" id="3.40.1360.10">
    <property type="match status" value="1"/>
</dbReference>
<dbReference type="SMART" id="SM00400">
    <property type="entry name" value="ZnF_CHCC"/>
    <property type="match status" value="1"/>
</dbReference>
<dbReference type="InterPro" id="IPR002694">
    <property type="entry name" value="Znf_CHC2"/>
</dbReference>
<keyword evidence="9" id="KW-0862">Zinc</keyword>
<dbReference type="Pfam" id="PF13155">
    <property type="entry name" value="Toprim_2"/>
    <property type="match status" value="1"/>
</dbReference>
<keyword evidence="8" id="KW-0863">Zinc-finger</keyword>
<dbReference type="SMART" id="SM00493">
    <property type="entry name" value="TOPRIM"/>
    <property type="match status" value="1"/>
</dbReference>
<keyword evidence="4" id="KW-0808">Transferase</keyword>
<dbReference type="InterPro" id="IPR006171">
    <property type="entry name" value="TOPRIM_dom"/>
</dbReference>
<dbReference type="EMBL" id="BK068113">
    <property type="protein sequence ID" value="DBA56357.1"/>
    <property type="molecule type" value="Genomic_DNA"/>
</dbReference>
<evidence type="ECO:0000313" key="14">
    <source>
        <dbReference type="EMBL" id="DBA56357.1"/>
    </source>
</evidence>
<dbReference type="InterPro" id="IPR050219">
    <property type="entry name" value="DnaG_primase"/>
</dbReference>
<organism evidence="14">
    <name type="scientific">Porphyromonas phage phage032a_KCOM2801</name>
    <dbReference type="NCBI Taxonomy" id="3154122"/>
    <lineage>
        <taxon>Viruses</taxon>
        <taxon>Duplodnaviria</taxon>
        <taxon>Heunggongvirae</taxon>
        <taxon>Uroviricota</taxon>
        <taxon>Caudoviricetes</taxon>
        <taxon>Nixviridae</taxon>
        <taxon>Nixvirus</taxon>
        <taxon>Nixvirus pging00X</taxon>
    </lineage>
</organism>
<dbReference type="Gene3D" id="3.90.980.10">
    <property type="entry name" value="DNA primase, catalytic core, N-terminal domain"/>
    <property type="match status" value="1"/>
</dbReference>
<reference evidence="14" key="2">
    <citation type="submission" date="2024-05" db="EMBL/GenBank/DDBJ databases">
        <authorList>
            <person name="Matrishin C.B."/>
            <person name="Kauffman K.M."/>
        </authorList>
    </citation>
    <scope>NUCLEOTIDE SEQUENCE</scope>
</reference>
<dbReference type="InterPro" id="IPR013264">
    <property type="entry name" value="DNAG_N"/>
</dbReference>
<evidence type="ECO:0000256" key="2">
    <source>
        <dbReference type="ARBA" id="ARBA00022478"/>
    </source>
</evidence>
<dbReference type="InterPro" id="IPR034151">
    <property type="entry name" value="TOPRIM_DnaG_bac"/>
</dbReference>
<dbReference type="GO" id="GO:0000428">
    <property type="term" value="C:DNA-directed RNA polymerase complex"/>
    <property type="evidence" value="ECO:0007669"/>
    <property type="project" value="UniProtKB-KW"/>
</dbReference>
<proteinExistence type="inferred from homology"/>
<dbReference type="PROSITE" id="PS50880">
    <property type="entry name" value="TOPRIM"/>
    <property type="match status" value="1"/>
</dbReference>
<evidence type="ECO:0000256" key="12">
    <source>
        <dbReference type="ARBA" id="ARBA00023163"/>
    </source>
</evidence>
<dbReference type="PANTHER" id="PTHR30313">
    <property type="entry name" value="DNA PRIMASE"/>
    <property type="match status" value="1"/>
</dbReference>
<comment type="cofactor">
    <cofactor evidence="1">
        <name>Zn(2+)</name>
        <dbReference type="ChEBI" id="CHEBI:29105"/>
    </cofactor>
</comment>
<dbReference type="NCBIfam" id="TIGR01391">
    <property type="entry name" value="dnaG"/>
    <property type="match status" value="1"/>
</dbReference>
<keyword evidence="12" id="KW-0804">Transcription</keyword>
<evidence type="ECO:0000256" key="7">
    <source>
        <dbReference type="ARBA" id="ARBA00022723"/>
    </source>
</evidence>
<dbReference type="GO" id="GO:0003899">
    <property type="term" value="F:DNA-directed RNA polymerase activity"/>
    <property type="evidence" value="ECO:0007669"/>
    <property type="project" value="InterPro"/>
</dbReference>
<evidence type="ECO:0000256" key="11">
    <source>
        <dbReference type="ARBA" id="ARBA00023125"/>
    </source>
</evidence>
<evidence type="ECO:0000256" key="8">
    <source>
        <dbReference type="ARBA" id="ARBA00022771"/>
    </source>
</evidence>
<dbReference type="InterPro" id="IPR006295">
    <property type="entry name" value="DNA_primase_DnaG"/>
</dbReference>
<dbReference type="CDD" id="cd03364">
    <property type="entry name" value="TOPRIM_DnaG_primases"/>
    <property type="match status" value="1"/>
</dbReference>
<evidence type="ECO:0000256" key="3">
    <source>
        <dbReference type="ARBA" id="ARBA00022515"/>
    </source>
</evidence>